<dbReference type="EMBL" id="BAABBM010000001">
    <property type="protein sequence ID" value="GAA3890887.1"/>
    <property type="molecule type" value="Genomic_DNA"/>
</dbReference>
<proteinExistence type="predicted"/>
<accession>A0ABP7L193</accession>
<keyword evidence="3" id="KW-1185">Reference proteome</keyword>
<dbReference type="InterPro" id="IPR000182">
    <property type="entry name" value="GNAT_dom"/>
</dbReference>
<dbReference type="PROSITE" id="PS51186">
    <property type="entry name" value="GNAT"/>
    <property type="match status" value="1"/>
</dbReference>
<dbReference type="Proteomes" id="UP001500827">
    <property type="component" value="Unassembled WGS sequence"/>
</dbReference>
<reference evidence="3" key="1">
    <citation type="journal article" date="2019" name="Int. J. Syst. Evol. Microbiol.">
        <title>The Global Catalogue of Microorganisms (GCM) 10K type strain sequencing project: providing services to taxonomists for standard genome sequencing and annotation.</title>
        <authorList>
            <consortium name="The Broad Institute Genomics Platform"/>
            <consortium name="The Broad Institute Genome Sequencing Center for Infectious Disease"/>
            <person name="Wu L."/>
            <person name="Ma J."/>
        </authorList>
    </citation>
    <scope>NUCLEOTIDE SEQUENCE [LARGE SCALE GENOMIC DNA]</scope>
    <source>
        <strain evidence="3">JCM 17543</strain>
    </source>
</reference>
<dbReference type="PANTHER" id="PTHR43451:SF1">
    <property type="entry name" value="ACETYLTRANSFERASE"/>
    <property type="match status" value="1"/>
</dbReference>
<organism evidence="2 3">
    <name type="scientific">Sphingomonas limnosediminicola</name>
    <dbReference type="NCBI Taxonomy" id="940133"/>
    <lineage>
        <taxon>Bacteria</taxon>
        <taxon>Pseudomonadati</taxon>
        <taxon>Pseudomonadota</taxon>
        <taxon>Alphaproteobacteria</taxon>
        <taxon>Sphingomonadales</taxon>
        <taxon>Sphingomonadaceae</taxon>
        <taxon>Sphingomonas</taxon>
    </lineage>
</organism>
<dbReference type="PANTHER" id="PTHR43451">
    <property type="entry name" value="ACETYLTRANSFERASE (GNAT) FAMILY PROTEIN"/>
    <property type="match status" value="1"/>
</dbReference>
<protein>
    <submittedName>
        <fullName evidence="2">GNAT family N-acetyltransferase</fullName>
    </submittedName>
</protein>
<feature type="domain" description="N-acetyltransferase" evidence="1">
    <location>
        <begin position="7"/>
        <end position="162"/>
    </location>
</feature>
<comment type="caution">
    <text evidence="2">The sequence shown here is derived from an EMBL/GenBank/DDBJ whole genome shotgun (WGS) entry which is preliminary data.</text>
</comment>
<dbReference type="InterPro" id="IPR052564">
    <property type="entry name" value="N-acetyltrans/Recomb-assoc"/>
</dbReference>
<evidence type="ECO:0000313" key="3">
    <source>
        <dbReference type="Proteomes" id="UP001500827"/>
    </source>
</evidence>
<dbReference type="SUPFAM" id="SSF55729">
    <property type="entry name" value="Acyl-CoA N-acyltransferases (Nat)"/>
    <property type="match status" value="1"/>
</dbReference>
<name>A0ABP7L193_9SPHN</name>
<dbReference type="Pfam" id="PF13673">
    <property type="entry name" value="Acetyltransf_10"/>
    <property type="match status" value="1"/>
</dbReference>
<dbReference type="InterPro" id="IPR016181">
    <property type="entry name" value="Acyl_CoA_acyltransferase"/>
</dbReference>
<evidence type="ECO:0000259" key="1">
    <source>
        <dbReference type="PROSITE" id="PS51186"/>
    </source>
</evidence>
<gene>
    <name evidence="2" type="ORF">GCM10022276_07460</name>
</gene>
<evidence type="ECO:0000313" key="2">
    <source>
        <dbReference type="EMBL" id="GAA3890887.1"/>
    </source>
</evidence>
<dbReference type="Gene3D" id="3.40.630.30">
    <property type="match status" value="1"/>
</dbReference>
<sequence>MYQSKKMPIRPFRSSDADDLARIFFAAIHEIAKHYYSEEQVNAWAPVMPTAERFVQRGADGRLLLVAVNDSGGPLAYGDLEADGRMDHLFCRPDAAGTGVTSVLYDHIEAAGADRGLTRLFVEASEPARRFFLKKGFEVVERRDSELSGIPIPNFAMEKQIDR</sequence>